<feature type="transmembrane region" description="Helical" evidence="1">
    <location>
        <begin position="452"/>
        <end position="473"/>
    </location>
</feature>
<dbReference type="EMBL" id="BJNB01000045">
    <property type="protein sequence ID" value="GEB98683.1"/>
    <property type="molecule type" value="Genomic_DNA"/>
</dbReference>
<evidence type="ECO:0000313" key="2">
    <source>
        <dbReference type="EMBL" id="APT85969.1"/>
    </source>
</evidence>
<feature type="transmembrane region" description="Helical" evidence="1">
    <location>
        <begin position="334"/>
        <end position="356"/>
    </location>
</feature>
<dbReference type="EMBL" id="CP009246">
    <property type="protein sequence ID" value="APT85969.1"/>
    <property type="molecule type" value="Genomic_DNA"/>
</dbReference>
<sequence length="482" mass="48957">MTSRLADVHNRRRSRLVSALIALVLVVPLIVGTAVASFAGWGPAQAWSSAGDEASGAPTDGTVDSSQLVEPLRALSEAQAQAGFLESGAKQLADGSGQLDSGAQELGGGIDKLSGGSQQLVDGLTELQAGTARLGGGATELANGVGGAVDQIVGLGVAQGQIITAIDGTMHDLEGNNSPEARNIKSQLGDLRNQVNNFKLDQSVTDQLNRLKDGSRELSNQLSVSGYAYHDGVYSAVEGAKQLNSGIGELNGKADEAIAGVGKLDEGAGKVNSMAEHNKTKVSDAARAMPRVQATGQNEPSRLLSPVVALLIAALMMVGGVFLGFAWHPGSRPWLLLLGGPLALTVAGEILLWILSSGLTPLAAVWAGVAMYATTIATAALTTVVLRFAGFGIGGGLITVVGLAQLAAVGWVWKTAGAATIAPAWQVVANLLPLNWATSAITAAGNGGQDSLLWTALAVLGVTAFLGVGAIIFGRRAGEATA</sequence>
<feature type="transmembrane region" description="Helical" evidence="1">
    <location>
        <begin position="362"/>
        <end position="386"/>
    </location>
</feature>
<keyword evidence="1" id="KW-0472">Membrane</keyword>
<name>A0A1L7CJH8_CORFL</name>
<evidence type="ECO:0000256" key="1">
    <source>
        <dbReference type="SAM" id="Phobius"/>
    </source>
</evidence>
<evidence type="ECO:0000313" key="4">
    <source>
        <dbReference type="Proteomes" id="UP000185479"/>
    </source>
</evidence>
<reference evidence="2 4" key="1">
    <citation type="submission" date="2014-08" db="EMBL/GenBank/DDBJ databases">
        <title>Complete genome sequence of Corynebacterium flavescens OJ8(T)(=DSM 20296(T)), isolated from cheese.</title>
        <authorList>
            <person name="Ruckert C."/>
            <person name="Albersmeier A."/>
            <person name="Winkler A."/>
            <person name="Kalinowski J."/>
        </authorList>
    </citation>
    <scope>NUCLEOTIDE SEQUENCE [LARGE SCALE GENOMIC DNA]</scope>
    <source>
        <strain evidence="2 4">OJ8</strain>
    </source>
</reference>
<organism evidence="2 4">
    <name type="scientific">Corynebacterium flavescens</name>
    <dbReference type="NCBI Taxonomy" id="28028"/>
    <lineage>
        <taxon>Bacteria</taxon>
        <taxon>Bacillati</taxon>
        <taxon>Actinomycetota</taxon>
        <taxon>Actinomycetes</taxon>
        <taxon>Mycobacteriales</taxon>
        <taxon>Corynebacteriaceae</taxon>
        <taxon>Corynebacterium</taxon>
    </lineage>
</organism>
<dbReference type="RefSeq" id="WP_075728975.1">
    <property type="nucleotide sequence ID" value="NZ_BJNB01000045.1"/>
</dbReference>
<feature type="transmembrane region" description="Helical" evidence="1">
    <location>
        <begin position="303"/>
        <end position="327"/>
    </location>
</feature>
<dbReference type="OrthoDB" id="4426125at2"/>
<evidence type="ECO:0000313" key="5">
    <source>
        <dbReference type="Proteomes" id="UP000315353"/>
    </source>
</evidence>
<accession>A0A1L7CJH8</accession>
<keyword evidence="1" id="KW-1133">Transmembrane helix</keyword>
<keyword evidence="4" id="KW-1185">Reference proteome</keyword>
<feature type="transmembrane region" description="Helical" evidence="1">
    <location>
        <begin position="393"/>
        <end position="413"/>
    </location>
</feature>
<dbReference type="Proteomes" id="UP000185479">
    <property type="component" value="Chromosome"/>
</dbReference>
<gene>
    <name evidence="3" type="ORF">CFL01nite_21780</name>
    <name evidence="2" type="ORF">CFLV_01340</name>
</gene>
<dbReference type="GeneID" id="82879366"/>
<dbReference type="InterPro" id="IPR023908">
    <property type="entry name" value="xxxLxxG_rpt"/>
</dbReference>
<dbReference type="AlphaFoldDB" id="A0A1L7CJH8"/>
<dbReference type="KEGG" id="cfc:CFLV_01340"/>
<proteinExistence type="predicted"/>
<keyword evidence="1" id="KW-0812">Transmembrane</keyword>
<protein>
    <submittedName>
        <fullName evidence="2">Membrane protein</fullName>
    </submittedName>
</protein>
<dbReference type="STRING" id="28028.CFLV_01340"/>
<evidence type="ECO:0000313" key="3">
    <source>
        <dbReference type="EMBL" id="GEB98683.1"/>
    </source>
</evidence>
<dbReference type="NCBIfam" id="TIGR03057">
    <property type="entry name" value="xxxLxxG_by_4"/>
    <property type="match status" value="5"/>
</dbReference>
<dbReference type="Proteomes" id="UP000315353">
    <property type="component" value="Unassembled WGS sequence"/>
</dbReference>
<reference evidence="3 5" key="2">
    <citation type="submission" date="2019-06" db="EMBL/GenBank/DDBJ databases">
        <title>Whole genome shotgun sequence of Corynebacterium flavescens NBRC 14136.</title>
        <authorList>
            <person name="Hosoyama A."/>
            <person name="Uohara A."/>
            <person name="Ohji S."/>
            <person name="Ichikawa N."/>
        </authorList>
    </citation>
    <scope>NUCLEOTIDE SEQUENCE [LARGE SCALE GENOMIC DNA]</scope>
    <source>
        <strain evidence="3 5">NBRC 14136</strain>
    </source>
</reference>